<evidence type="ECO:0000259" key="13">
    <source>
        <dbReference type="SMART" id="SM00225"/>
    </source>
</evidence>
<keyword evidence="2" id="KW-0813">Transport</keyword>
<evidence type="ECO:0000256" key="10">
    <source>
        <dbReference type="ARBA" id="ARBA00023136"/>
    </source>
</evidence>
<dbReference type="PRINTS" id="PR01494">
    <property type="entry name" value="KV9CHANNEL"/>
</dbReference>
<feature type="transmembrane region" description="Helical" evidence="12">
    <location>
        <begin position="52"/>
        <end position="73"/>
    </location>
</feature>
<feature type="transmembrane region" description="Helical" evidence="12">
    <location>
        <begin position="310"/>
        <end position="331"/>
    </location>
</feature>
<evidence type="ECO:0000256" key="8">
    <source>
        <dbReference type="ARBA" id="ARBA00022989"/>
    </source>
</evidence>
<evidence type="ECO:0000256" key="3">
    <source>
        <dbReference type="ARBA" id="ARBA00022538"/>
    </source>
</evidence>
<dbReference type="InterPro" id="IPR028325">
    <property type="entry name" value="VG_K_chnl"/>
</dbReference>
<evidence type="ECO:0000256" key="4">
    <source>
        <dbReference type="ARBA" id="ARBA00022692"/>
    </source>
</evidence>
<dbReference type="InterPro" id="IPR000210">
    <property type="entry name" value="BTB/POZ_dom"/>
</dbReference>
<dbReference type="InterPro" id="IPR027359">
    <property type="entry name" value="Volt_channel_dom_sf"/>
</dbReference>
<keyword evidence="4 12" id="KW-0812">Transmembrane</keyword>
<evidence type="ECO:0000256" key="5">
    <source>
        <dbReference type="ARBA" id="ARBA00022826"/>
    </source>
</evidence>
<evidence type="ECO:0000256" key="9">
    <source>
        <dbReference type="ARBA" id="ARBA00023065"/>
    </source>
</evidence>
<feature type="domain" description="BTB" evidence="13">
    <location>
        <begin position="154"/>
        <end position="261"/>
    </location>
</feature>
<accession>A0A7R9MH66</accession>
<dbReference type="Gene3D" id="1.20.120.350">
    <property type="entry name" value="Voltage-gated potassium channels. Chain C"/>
    <property type="match status" value="1"/>
</dbReference>
<keyword evidence="3" id="KW-0633">Potassium transport</keyword>
<dbReference type="PANTHER" id="PTHR11537">
    <property type="entry name" value="VOLTAGE-GATED POTASSIUM CHANNEL"/>
    <property type="match status" value="1"/>
</dbReference>
<keyword evidence="15" id="KW-1185">Reference proteome</keyword>
<dbReference type="FunFam" id="1.10.287.70:FF:000028">
    <property type="entry name" value="potassium voltage-gated channel subfamily D member 3"/>
    <property type="match status" value="1"/>
</dbReference>
<evidence type="ECO:0000256" key="12">
    <source>
        <dbReference type="SAM" id="Phobius"/>
    </source>
</evidence>
<organism evidence="14">
    <name type="scientific">Oppiella nova</name>
    <dbReference type="NCBI Taxonomy" id="334625"/>
    <lineage>
        <taxon>Eukaryota</taxon>
        <taxon>Metazoa</taxon>
        <taxon>Ecdysozoa</taxon>
        <taxon>Arthropoda</taxon>
        <taxon>Chelicerata</taxon>
        <taxon>Arachnida</taxon>
        <taxon>Acari</taxon>
        <taxon>Acariformes</taxon>
        <taxon>Sarcoptiformes</taxon>
        <taxon>Oribatida</taxon>
        <taxon>Brachypylina</taxon>
        <taxon>Oppioidea</taxon>
        <taxon>Oppiidae</taxon>
        <taxon>Oppiella</taxon>
    </lineage>
</organism>
<reference evidence="14" key="1">
    <citation type="submission" date="2020-11" db="EMBL/GenBank/DDBJ databases">
        <authorList>
            <person name="Tran Van P."/>
        </authorList>
    </citation>
    <scope>NUCLEOTIDE SEQUENCE</scope>
</reference>
<evidence type="ECO:0000313" key="15">
    <source>
        <dbReference type="Proteomes" id="UP000728032"/>
    </source>
</evidence>
<dbReference type="AlphaFoldDB" id="A0A7R9MH66"/>
<proteinExistence type="predicted"/>
<keyword evidence="7" id="KW-0630">Potassium</keyword>
<dbReference type="GO" id="GO:0005251">
    <property type="term" value="F:delayed rectifier potassium channel activity"/>
    <property type="evidence" value="ECO:0007669"/>
    <property type="project" value="TreeGrafter"/>
</dbReference>
<dbReference type="Gene3D" id="1.10.287.70">
    <property type="match status" value="1"/>
</dbReference>
<dbReference type="SUPFAM" id="SSF81324">
    <property type="entry name" value="Voltage-gated potassium channels"/>
    <property type="match status" value="1"/>
</dbReference>
<keyword evidence="6" id="KW-0851">Voltage-gated channel</keyword>
<dbReference type="OrthoDB" id="415460at2759"/>
<dbReference type="InterPro" id="IPR005821">
    <property type="entry name" value="Ion_trans_dom"/>
</dbReference>
<protein>
    <recommendedName>
        <fullName evidence="13">BTB domain-containing protein</fullName>
    </recommendedName>
</protein>
<sequence>AIIIFSTLAYYAEKDVPETLFTSIPSTFWWACITMTTVGYGDIFPVTMFGKAVAIACCMSGIVVIALPIPIMVTKFTELYKKQLRRERAIQHREVVNSGKIQKSYDSLELEVTPISLAHESQPPVSQQELHFNATGADNSHTDPTQTDDKTGDQKVILNIGGVRHVVMRRSLKRLPLTRLGRLRESKAVVSELCDDYNPIDNEYYFDRNNTTLEPILALYSTGNLHLTEGICALGFSKELEYWGIDESLISRCCQHRYHQRKRQLLDDIREDEEFETKHTVDSTGPSSTGSLSYQQRLWRVLDKPYSSPIARILFVVSILFTIVSTVVVIMSSMEMLWETDPIIK</sequence>
<keyword evidence="9" id="KW-0406">Ion transport</keyword>
<name>A0A7R9MH66_9ACAR</name>
<dbReference type="GO" id="GO:0001508">
    <property type="term" value="P:action potential"/>
    <property type="evidence" value="ECO:0007669"/>
    <property type="project" value="TreeGrafter"/>
</dbReference>
<dbReference type="GO" id="GO:0008076">
    <property type="term" value="C:voltage-gated potassium channel complex"/>
    <property type="evidence" value="ECO:0007669"/>
    <property type="project" value="InterPro"/>
</dbReference>
<dbReference type="SUPFAM" id="SSF54695">
    <property type="entry name" value="POZ domain"/>
    <property type="match status" value="1"/>
</dbReference>
<dbReference type="Proteomes" id="UP000728032">
    <property type="component" value="Unassembled WGS sequence"/>
</dbReference>
<dbReference type="InterPro" id="IPR003131">
    <property type="entry name" value="T1-type_BTB"/>
</dbReference>
<evidence type="ECO:0000256" key="7">
    <source>
        <dbReference type="ARBA" id="ARBA00022958"/>
    </source>
</evidence>
<dbReference type="EMBL" id="CAJPVJ010019140">
    <property type="protein sequence ID" value="CAG2177207.1"/>
    <property type="molecule type" value="Genomic_DNA"/>
</dbReference>
<feature type="non-terminal residue" evidence="14">
    <location>
        <position position="1"/>
    </location>
</feature>
<keyword evidence="5" id="KW-0631">Potassium channel</keyword>
<evidence type="ECO:0000256" key="1">
    <source>
        <dbReference type="ARBA" id="ARBA00004141"/>
    </source>
</evidence>
<dbReference type="InterPro" id="IPR011333">
    <property type="entry name" value="SKP1/BTB/POZ_sf"/>
</dbReference>
<keyword evidence="8 12" id="KW-1133">Transmembrane helix</keyword>
<dbReference type="GO" id="GO:0051260">
    <property type="term" value="P:protein homooligomerization"/>
    <property type="evidence" value="ECO:0007669"/>
    <property type="project" value="InterPro"/>
</dbReference>
<gene>
    <name evidence="14" type="ORF">ONB1V03_LOCUS16640</name>
</gene>
<dbReference type="PANTHER" id="PTHR11537:SF254">
    <property type="entry name" value="POTASSIUM VOLTAGE-GATED CHANNEL PROTEIN SHAB"/>
    <property type="match status" value="1"/>
</dbReference>
<evidence type="ECO:0000256" key="6">
    <source>
        <dbReference type="ARBA" id="ARBA00022882"/>
    </source>
</evidence>
<evidence type="ECO:0000313" key="14">
    <source>
        <dbReference type="EMBL" id="CAD7660069.1"/>
    </source>
</evidence>
<dbReference type="PRINTS" id="PR00169">
    <property type="entry name" value="KCHANNEL"/>
</dbReference>
<dbReference type="Gene3D" id="3.30.710.10">
    <property type="entry name" value="Potassium Channel Kv1.1, Chain A"/>
    <property type="match status" value="1"/>
</dbReference>
<dbReference type="Pfam" id="PF00520">
    <property type="entry name" value="Ion_trans"/>
    <property type="match status" value="1"/>
</dbReference>
<keyword evidence="10 12" id="KW-0472">Membrane</keyword>
<evidence type="ECO:0000256" key="2">
    <source>
        <dbReference type="ARBA" id="ARBA00022448"/>
    </source>
</evidence>
<evidence type="ECO:0000256" key="11">
    <source>
        <dbReference type="ARBA" id="ARBA00023303"/>
    </source>
</evidence>
<dbReference type="Pfam" id="PF02214">
    <property type="entry name" value="BTB_2"/>
    <property type="match status" value="1"/>
</dbReference>
<dbReference type="InterPro" id="IPR003971">
    <property type="entry name" value="K_chnl_volt-dep_Kv5/Kv9"/>
</dbReference>
<comment type="subcellular location">
    <subcellularLocation>
        <location evidence="1">Membrane</location>
        <topology evidence="1">Multi-pass membrane protein</topology>
    </subcellularLocation>
</comment>
<dbReference type="SMART" id="SM00225">
    <property type="entry name" value="BTB"/>
    <property type="match status" value="1"/>
</dbReference>
<dbReference type="EMBL" id="OC933965">
    <property type="protein sequence ID" value="CAD7660069.1"/>
    <property type="molecule type" value="Genomic_DNA"/>
</dbReference>
<keyword evidence="11" id="KW-0407">Ion channel</keyword>